<name>A0A9P6DNB5_9AGAM</name>
<dbReference type="EMBL" id="MU129179">
    <property type="protein sequence ID" value="KAF9504998.1"/>
    <property type="molecule type" value="Genomic_DNA"/>
</dbReference>
<evidence type="ECO:0000313" key="2">
    <source>
        <dbReference type="EMBL" id="KAF9504998.1"/>
    </source>
</evidence>
<keyword evidence="1" id="KW-1133">Transmembrane helix</keyword>
<feature type="transmembrane region" description="Helical" evidence="1">
    <location>
        <begin position="37"/>
        <end position="58"/>
    </location>
</feature>
<evidence type="ECO:0000313" key="3">
    <source>
        <dbReference type="Proteomes" id="UP000886523"/>
    </source>
</evidence>
<reference evidence="2" key="1">
    <citation type="journal article" date="2020" name="Nat. Commun.">
        <title>Large-scale genome sequencing of mycorrhizal fungi provides insights into the early evolution of symbiotic traits.</title>
        <authorList>
            <person name="Miyauchi S."/>
            <person name="Kiss E."/>
            <person name="Kuo A."/>
            <person name="Drula E."/>
            <person name="Kohler A."/>
            <person name="Sanchez-Garcia M."/>
            <person name="Morin E."/>
            <person name="Andreopoulos B."/>
            <person name="Barry K.W."/>
            <person name="Bonito G."/>
            <person name="Buee M."/>
            <person name="Carver A."/>
            <person name="Chen C."/>
            <person name="Cichocki N."/>
            <person name="Clum A."/>
            <person name="Culley D."/>
            <person name="Crous P.W."/>
            <person name="Fauchery L."/>
            <person name="Girlanda M."/>
            <person name="Hayes R.D."/>
            <person name="Keri Z."/>
            <person name="LaButti K."/>
            <person name="Lipzen A."/>
            <person name="Lombard V."/>
            <person name="Magnuson J."/>
            <person name="Maillard F."/>
            <person name="Murat C."/>
            <person name="Nolan M."/>
            <person name="Ohm R.A."/>
            <person name="Pangilinan J."/>
            <person name="Pereira M.F."/>
            <person name="Perotto S."/>
            <person name="Peter M."/>
            <person name="Pfister S."/>
            <person name="Riley R."/>
            <person name="Sitrit Y."/>
            <person name="Stielow J.B."/>
            <person name="Szollosi G."/>
            <person name="Zifcakova L."/>
            <person name="Stursova M."/>
            <person name="Spatafora J.W."/>
            <person name="Tedersoo L."/>
            <person name="Vaario L.M."/>
            <person name="Yamada A."/>
            <person name="Yan M."/>
            <person name="Wang P."/>
            <person name="Xu J."/>
            <person name="Bruns T."/>
            <person name="Baldrian P."/>
            <person name="Vilgalys R."/>
            <person name="Dunand C."/>
            <person name="Henrissat B."/>
            <person name="Grigoriev I.V."/>
            <person name="Hibbett D."/>
            <person name="Nagy L.G."/>
            <person name="Martin F.M."/>
        </authorList>
    </citation>
    <scope>NUCLEOTIDE SEQUENCE</scope>
    <source>
        <strain evidence="2">UP504</strain>
    </source>
</reference>
<comment type="caution">
    <text evidence="2">The sequence shown here is derived from an EMBL/GenBank/DDBJ whole genome shotgun (WGS) entry which is preliminary data.</text>
</comment>
<organism evidence="2 3">
    <name type="scientific">Hydnum rufescens UP504</name>
    <dbReference type="NCBI Taxonomy" id="1448309"/>
    <lineage>
        <taxon>Eukaryota</taxon>
        <taxon>Fungi</taxon>
        <taxon>Dikarya</taxon>
        <taxon>Basidiomycota</taxon>
        <taxon>Agaricomycotina</taxon>
        <taxon>Agaricomycetes</taxon>
        <taxon>Cantharellales</taxon>
        <taxon>Hydnaceae</taxon>
        <taxon>Hydnum</taxon>
    </lineage>
</organism>
<evidence type="ECO:0000256" key="1">
    <source>
        <dbReference type="SAM" id="Phobius"/>
    </source>
</evidence>
<dbReference type="OrthoDB" id="273345at2759"/>
<accession>A0A9P6DNB5</accession>
<keyword evidence="3" id="KW-1185">Reference proteome</keyword>
<dbReference type="Proteomes" id="UP000886523">
    <property type="component" value="Unassembled WGS sequence"/>
</dbReference>
<gene>
    <name evidence="2" type="ORF">BS47DRAFT_597235</name>
</gene>
<proteinExistence type="predicted"/>
<sequence length="67" mass="7569">MESAVVLSRVNIRNALRETAWASYGGFHSPTSPCLNLLAQSVWIDHVISLMFGIIIWAPHARFIKQF</sequence>
<dbReference type="AlphaFoldDB" id="A0A9P6DNB5"/>
<keyword evidence="1" id="KW-0472">Membrane</keyword>
<keyword evidence="1" id="KW-0812">Transmembrane</keyword>
<protein>
    <submittedName>
        <fullName evidence="2">Uncharacterized protein</fullName>
    </submittedName>
</protein>